<reference evidence="10" key="1">
    <citation type="journal article" date="2020" name="Stud. Mycol.">
        <title>101 Dothideomycetes genomes: a test case for predicting lifestyles and emergence of pathogens.</title>
        <authorList>
            <person name="Haridas S."/>
            <person name="Albert R."/>
            <person name="Binder M."/>
            <person name="Bloem J."/>
            <person name="Labutti K."/>
            <person name="Salamov A."/>
            <person name="Andreopoulos B."/>
            <person name="Baker S."/>
            <person name="Barry K."/>
            <person name="Bills G."/>
            <person name="Bluhm B."/>
            <person name="Cannon C."/>
            <person name="Castanera R."/>
            <person name="Culley D."/>
            <person name="Daum C."/>
            <person name="Ezra D."/>
            <person name="Gonzalez J."/>
            <person name="Henrissat B."/>
            <person name="Kuo A."/>
            <person name="Liang C."/>
            <person name="Lipzen A."/>
            <person name="Lutzoni F."/>
            <person name="Magnuson J."/>
            <person name="Mondo S."/>
            <person name="Nolan M."/>
            <person name="Ohm R."/>
            <person name="Pangilinan J."/>
            <person name="Park H.-J."/>
            <person name="Ramirez L."/>
            <person name="Alfaro M."/>
            <person name="Sun H."/>
            <person name="Tritt A."/>
            <person name="Yoshinaga Y."/>
            <person name="Zwiers L.-H."/>
            <person name="Turgeon B."/>
            <person name="Goodwin S."/>
            <person name="Spatafora J."/>
            <person name="Crous P."/>
            <person name="Grigoriev I."/>
        </authorList>
    </citation>
    <scope>NUCLEOTIDE SEQUENCE</scope>
    <source>
        <strain evidence="10">CBS 115976</strain>
    </source>
</reference>
<dbReference type="EC" id="3.1.3.15" evidence="3 8"/>
<name>A0A6A6UQV8_9PEZI</name>
<evidence type="ECO:0000313" key="11">
    <source>
        <dbReference type="Proteomes" id="UP000799302"/>
    </source>
</evidence>
<evidence type="ECO:0000256" key="5">
    <source>
        <dbReference type="ARBA" id="ARBA00022801"/>
    </source>
</evidence>
<evidence type="ECO:0000256" key="1">
    <source>
        <dbReference type="ARBA" id="ARBA00004970"/>
    </source>
</evidence>
<keyword evidence="4 8" id="KW-0028">Amino-acid biosynthesis</keyword>
<protein>
    <recommendedName>
        <fullName evidence="3 8">Histidinol-phosphatase</fullName>
        <shortName evidence="8">HolPase</shortName>
        <ecNumber evidence="3 8">3.1.3.15</ecNumber>
    </recommendedName>
</protein>
<evidence type="ECO:0000256" key="3">
    <source>
        <dbReference type="ARBA" id="ARBA00013085"/>
    </source>
</evidence>
<sequence>MVYSHHSHSGQFCMHAKGNLEEMVQAAIARGMSTYALTEHMPRDIEDLYPEEVSAISKAEQFDENIDAFYEEAVRLREQYKANIKILIGFESEWIRKSSVKLIESLQSKYPWDFFVGSVHHVKTVPIDFNRPTYETARVSAGGTDVQLFESYFDAQYEMIQAIKPPIIGHFDLIKLLSDHPNENMRQWDSVWSKVERNLKAISEYGGVVEINSSALRKGLIEPYPSMEMCRTISLTENKTFLGLGGQLCLSDDAHTVEQVGTNYSKVFNILEAAGIEQLVYFSDKDWSSMEVSTLIEKWDQREAA</sequence>
<dbReference type="PANTHER" id="PTHR21039:SF0">
    <property type="entry name" value="HISTIDINOL-PHOSPHATASE"/>
    <property type="match status" value="1"/>
</dbReference>
<dbReference type="EMBL" id="MU004231">
    <property type="protein sequence ID" value="KAF2673448.1"/>
    <property type="molecule type" value="Genomic_DNA"/>
</dbReference>
<dbReference type="GO" id="GO:0004401">
    <property type="term" value="F:histidinol-phosphatase activity"/>
    <property type="evidence" value="ECO:0007669"/>
    <property type="project" value="UniProtKB-UniRule"/>
</dbReference>
<keyword evidence="6 8" id="KW-0368">Histidine biosynthesis</keyword>
<dbReference type="Pfam" id="PF02811">
    <property type="entry name" value="PHP"/>
    <property type="match status" value="1"/>
</dbReference>
<comment type="catalytic activity">
    <reaction evidence="7 8">
        <text>L-histidinol phosphate + H2O = L-histidinol + phosphate</text>
        <dbReference type="Rhea" id="RHEA:14465"/>
        <dbReference type="ChEBI" id="CHEBI:15377"/>
        <dbReference type="ChEBI" id="CHEBI:43474"/>
        <dbReference type="ChEBI" id="CHEBI:57699"/>
        <dbReference type="ChEBI" id="CHEBI:57980"/>
        <dbReference type="EC" id="3.1.3.15"/>
    </reaction>
</comment>
<dbReference type="OrthoDB" id="5957391at2759"/>
<dbReference type="FunFam" id="3.20.20.140:FF:000059">
    <property type="entry name" value="Histidinol-phosphatase"/>
    <property type="match status" value="1"/>
</dbReference>
<dbReference type="Proteomes" id="UP000799302">
    <property type="component" value="Unassembled WGS sequence"/>
</dbReference>
<evidence type="ECO:0000313" key="10">
    <source>
        <dbReference type="EMBL" id="KAF2673448.1"/>
    </source>
</evidence>
<feature type="domain" description="PHP" evidence="9">
    <location>
        <begin position="5"/>
        <end position="214"/>
    </location>
</feature>
<dbReference type="GO" id="GO:0000105">
    <property type="term" value="P:L-histidine biosynthetic process"/>
    <property type="evidence" value="ECO:0007669"/>
    <property type="project" value="UniProtKB-UniRule"/>
</dbReference>
<proteinExistence type="inferred from homology"/>
<evidence type="ECO:0000256" key="8">
    <source>
        <dbReference type="RuleBase" id="RU366003"/>
    </source>
</evidence>
<dbReference type="UniPathway" id="UPA00031">
    <property type="reaction ID" value="UER00013"/>
</dbReference>
<dbReference type="AlphaFoldDB" id="A0A6A6UQV8"/>
<keyword evidence="5 8" id="KW-0378">Hydrolase</keyword>
<evidence type="ECO:0000256" key="7">
    <source>
        <dbReference type="ARBA" id="ARBA00049158"/>
    </source>
</evidence>
<dbReference type="GO" id="GO:0005737">
    <property type="term" value="C:cytoplasm"/>
    <property type="evidence" value="ECO:0007669"/>
    <property type="project" value="TreeGrafter"/>
</dbReference>
<dbReference type="NCBIfam" id="TIGR01856">
    <property type="entry name" value="hisJ_fam"/>
    <property type="match status" value="1"/>
</dbReference>
<evidence type="ECO:0000259" key="9">
    <source>
        <dbReference type="Pfam" id="PF02811"/>
    </source>
</evidence>
<evidence type="ECO:0000256" key="4">
    <source>
        <dbReference type="ARBA" id="ARBA00022605"/>
    </source>
</evidence>
<organism evidence="10 11">
    <name type="scientific">Microthyrium microscopicum</name>
    <dbReference type="NCBI Taxonomy" id="703497"/>
    <lineage>
        <taxon>Eukaryota</taxon>
        <taxon>Fungi</taxon>
        <taxon>Dikarya</taxon>
        <taxon>Ascomycota</taxon>
        <taxon>Pezizomycotina</taxon>
        <taxon>Dothideomycetes</taxon>
        <taxon>Dothideomycetes incertae sedis</taxon>
        <taxon>Microthyriales</taxon>
        <taxon>Microthyriaceae</taxon>
        <taxon>Microthyrium</taxon>
    </lineage>
</organism>
<evidence type="ECO:0000256" key="2">
    <source>
        <dbReference type="ARBA" id="ARBA00009152"/>
    </source>
</evidence>
<comment type="similarity">
    <text evidence="2 8">Belongs to the PHP hydrolase family. HisK subfamily.</text>
</comment>
<gene>
    <name evidence="10" type="ORF">BT63DRAFT_466988</name>
</gene>
<dbReference type="CDD" id="cd12110">
    <property type="entry name" value="PHP_HisPPase_Hisj_like"/>
    <property type="match status" value="1"/>
</dbReference>
<comment type="pathway">
    <text evidence="1 8">Amino-acid biosynthesis; L-histidine biosynthesis; L-histidine from 5-phospho-alpha-D-ribose 1-diphosphate: step 8/9.</text>
</comment>
<accession>A0A6A6UQV8</accession>
<evidence type="ECO:0000256" key="6">
    <source>
        <dbReference type="ARBA" id="ARBA00023102"/>
    </source>
</evidence>
<dbReference type="Gene3D" id="3.20.20.140">
    <property type="entry name" value="Metal-dependent hydrolases"/>
    <property type="match status" value="1"/>
</dbReference>
<keyword evidence="11" id="KW-1185">Reference proteome</keyword>
<dbReference type="InterPro" id="IPR004013">
    <property type="entry name" value="PHP_dom"/>
</dbReference>
<dbReference type="SUPFAM" id="SSF89550">
    <property type="entry name" value="PHP domain-like"/>
    <property type="match status" value="1"/>
</dbReference>
<dbReference type="PANTHER" id="PTHR21039">
    <property type="entry name" value="HISTIDINOL PHOSPHATASE-RELATED"/>
    <property type="match status" value="1"/>
</dbReference>
<dbReference type="InterPro" id="IPR016195">
    <property type="entry name" value="Pol/histidinol_Pase-like"/>
</dbReference>
<dbReference type="InterPro" id="IPR010140">
    <property type="entry name" value="Histidinol_P_phosphatase_HisJ"/>
</dbReference>